<keyword evidence="1" id="KW-1133">Transmembrane helix</keyword>
<sequence length="261" mass="30025">MSDNKEKIIKETMDSTEGYLNEVQMDIDVILDKGLKGKQGFFSYLNSVRKELGIRYIFNDKSELAFITILLVLACGFFGLQLSSISSTNLNFIYRLKAFTIGTAPIIYFAICSYGFISSKINRVYELQATCKYNFYNLTAIRMFIFSIASMLVNTVVISFMYLIKRNFNAIEIILLSITSLFIFSALYILTLTRLKGNNYKYILMALWLITAVVAGFQFDSKFMKTLDNISWYIHLIITFIAASIYMKSLRHLMKVKKGEI</sequence>
<dbReference type="KEGG" id="cmah:C1I91_15895"/>
<keyword evidence="1" id="KW-0812">Transmembrane</keyword>
<keyword evidence="1" id="KW-0472">Membrane</keyword>
<feature type="transmembrane region" description="Helical" evidence="1">
    <location>
        <begin position="170"/>
        <end position="190"/>
    </location>
</feature>
<dbReference type="EMBL" id="CP025746">
    <property type="protein sequence ID" value="QAA33003.1"/>
    <property type="molecule type" value="Genomic_DNA"/>
</dbReference>
<keyword evidence="3" id="KW-1185">Reference proteome</keyword>
<feature type="transmembrane region" description="Helical" evidence="1">
    <location>
        <begin position="98"/>
        <end position="117"/>
    </location>
</feature>
<accession>A0A3R5QUK9</accession>
<evidence type="ECO:0000256" key="1">
    <source>
        <dbReference type="SAM" id="Phobius"/>
    </source>
</evidence>
<proteinExistence type="predicted"/>
<feature type="transmembrane region" description="Helical" evidence="1">
    <location>
        <begin position="230"/>
        <end position="247"/>
    </location>
</feature>
<feature type="transmembrane region" description="Helical" evidence="1">
    <location>
        <begin position="138"/>
        <end position="164"/>
    </location>
</feature>
<gene>
    <name evidence="2" type="ORF">C1I91_15895</name>
</gene>
<evidence type="ECO:0000313" key="3">
    <source>
        <dbReference type="Proteomes" id="UP000286268"/>
    </source>
</evidence>
<reference evidence="2 3" key="1">
    <citation type="submission" date="2018-01" db="EMBL/GenBank/DDBJ databases">
        <title>Genome Sequencing and Assembly of Anaerobacter polyendosporus strain CT4.</title>
        <authorList>
            <person name="Tachaapaikoon C."/>
            <person name="Sutheeworapong S."/>
            <person name="Jenjaroenpun P."/>
            <person name="Wongsurawat T."/>
            <person name="Nookeaw I."/>
            <person name="Cheawchanlertfa P."/>
            <person name="Kosugi A."/>
            <person name="Cheevadhanarak S."/>
            <person name="Ratanakhanokchai K."/>
        </authorList>
    </citation>
    <scope>NUCLEOTIDE SEQUENCE [LARGE SCALE GENOMIC DNA]</scope>
    <source>
        <strain evidence="2 3">CT4</strain>
    </source>
</reference>
<name>A0A3R5QUK9_9CLOT</name>
<dbReference type="OrthoDB" id="1911369at2"/>
<organism evidence="2 3">
    <name type="scientific">Clostridium manihotivorum</name>
    <dbReference type="NCBI Taxonomy" id="2320868"/>
    <lineage>
        <taxon>Bacteria</taxon>
        <taxon>Bacillati</taxon>
        <taxon>Bacillota</taxon>
        <taxon>Clostridia</taxon>
        <taxon>Eubacteriales</taxon>
        <taxon>Clostridiaceae</taxon>
        <taxon>Clostridium</taxon>
    </lineage>
</organism>
<feature type="transmembrane region" description="Helical" evidence="1">
    <location>
        <begin position="202"/>
        <end position="218"/>
    </location>
</feature>
<protein>
    <submittedName>
        <fullName evidence="2">Uncharacterized protein</fullName>
    </submittedName>
</protein>
<dbReference type="RefSeq" id="WP_128213735.1">
    <property type="nucleotide sequence ID" value="NZ_CP025746.1"/>
</dbReference>
<dbReference type="AlphaFoldDB" id="A0A3R5QUK9"/>
<feature type="transmembrane region" description="Helical" evidence="1">
    <location>
        <begin position="64"/>
        <end position="86"/>
    </location>
</feature>
<evidence type="ECO:0000313" key="2">
    <source>
        <dbReference type="EMBL" id="QAA33003.1"/>
    </source>
</evidence>
<dbReference type="Proteomes" id="UP000286268">
    <property type="component" value="Chromosome"/>
</dbReference>